<protein>
    <submittedName>
        <fullName evidence="1">Uncharacterized protein</fullName>
    </submittedName>
</protein>
<accession>A0A075N0H4</accession>
<keyword evidence="2" id="KW-1185">Reference proteome</keyword>
<gene>
    <name evidence="1" type="ORF">NTE_02948</name>
</gene>
<reference evidence="1 2" key="1">
    <citation type="journal article" date="2014" name="PLoS ONE">
        <title>Genome Sequence of Candidatus Nitrososphaera evergladensis from Group I.1b Enriched from Everglades Soil Reveals Novel Genomic Features of the Ammonia-Oxidizing Archaea.</title>
        <authorList>
            <person name="Zhalnina K.V."/>
            <person name="Dias R."/>
            <person name="Leonard M.T."/>
            <person name="Dorr de Quadros P."/>
            <person name="Camargo F.A."/>
            <person name="Drew J.C."/>
            <person name="Farmerie W.G."/>
            <person name="Daroub S.H."/>
            <person name="Triplett E.W."/>
        </authorList>
    </citation>
    <scope>NUCLEOTIDE SEQUENCE [LARGE SCALE GENOMIC DNA]</scope>
    <source>
        <strain evidence="1 2">SR1</strain>
    </source>
</reference>
<evidence type="ECO:0000313" key="1">
    <source>
        <dbReference type="EMBL" id="AIF84984.1"/>
    </source>
</evidence>
<name>A0A075N0H4_9ARCH</name>
<proteinExistence type="predicted"/>
<dbReference type="EMBL" id="CP007174">
    <property type="protein sequence ID" value="AIF84984.1"/>
    <property type="molecule type" value="Genomic_DNA"/>
</dbReference>
<dbReference type="KEGG" id="nev:NTE_02948"/>
<dbReference type="HOGENOM" id="CLU_2893048_0_0_2"/>
<dbReference type="Proteomes" id="UP000028194">
    <property type="component" value="Chromosome"/>
</dbReference>
<sequence>MSTNIIIYLSSFTTTVSRQNATRVGQELKNNSVCTHKNKRYLRMYDHVKFFPVTGTHQVQEE</sequence>
<dbReference type="AlphaFoldDB" id="A0A075N0H4"/>
<organism evidence="1 2">
    <name type="scientific">Candidatus Nitrososphaera evergladensis SR1</name>
    <dbReference type="NCBI Taxonomy" id="1459636"/>
    <lineage>
        <taxon>Archaea</taxon>
        <taxon>Nitrososphaerota</taxon>
        <taxon>Nitrososphaeria</taxon>
        <taxon>Nitrososphaerales</taxon>
        <taxon>Nitrososphaeraceae</taxon>
        <taxon>Nitrososphaera</taxon>
    </lineage>
</organism>
<evidence type="ECO:0000313" key="2">
    <source>
        <dbReference type="Proteomes" id="UP000028194"/>
    </source>
</evidence>